<dbReference type="Gene3D" id="1.10.575.10">
    <property type="entry name" value="P1 Nuclease"/>
    <property type="match status" value="1"/>
</dbReference>
<reference evidence="2 3" key="1">
    <citation type="submission" date="2020-07" db="EMBL/GenBank/DDBJ databases">
        <title>Sequencing the genomes of 1000 actinobacteria strains.</title>
        <authorList>
            <person name="Klenk H.-P."/>
        </authorList>
    </citation>
    <scope>NUCLEOTIDE SEQUENCE [LARGE SCALE GENOMIC DNA]</scope>
    <source>
        <strain evidence="2 3">DSM 23871</strain>
    </source>
</reference>
<accession>A0A852SWZ2</accession>
<dbReference type="Proteomes" id="UP000589620">
    <property type="component" value="Unassembled WGS sequence"/>
</dbReference>
<dbReference type="RefSeq" id="WP_246297976.1">
    <property type="nucleotide sequence ID" value="NZ_BAAAPX010000001.1"/>
</dbReference>
<dbReference type="AlphaFoldDB" id="A0A852SWZ2"/>
<proteinExistence type="predicted"/>
<keyword evidence="3" id="KW-1185">Reference proteome</keyword>
<sequence length="778" mass="81898">MDILSADSSFASLSTADLLEARDLYHWHLLNKKNVVGTAVGLSLIRKSDPWPVGERPDAGGGVRAATRAPVRGERTFDNSEVRDYSRPCILVLVDAWIPADRFGSGAEQESPEELVPSTLYLPDGRTVPVCVVKVTPSAPDASVLPPRTWPASRIGGGFPLVSESQGVQNLGSVGTLVTDGHTVFALTSRHVTGPAGSPVSSFLGGSLSVVGRASARHLTRRPFAEVYPQFSGRRTFATLDVGLVEVDDVTAWTSQGYGLPAAGALADLNELNIGVRLIGARVRAFGAASGELHGRIAALFYRYRSRGGFDDVTDVLIAPDPEAAGDADPGAGESRPGDSGTVWYLVPAGDGPLRPIAVQWGGQGFLGASGAGFDFSLATSLSAILRLLDVELVVDYNTGPQPYWGKTGHYTIATFACERATDAKLRTLLTANTDRISFSLAGLGHGTIDTTTVQAKRNGGFVPLADVPDLVWKNLPGAVKGGRDTAFRTGPEHPNHFADIDQLLDGTTLRARCVDDPANVSVPVWQDYYTRLGHTEPDKRGLLPFRVQQFFDELVAAVRAKDVVRYVAAAGLVAHYVGDACQPLHGSFLADGLEDGTGKGVHSAYESTMIDRHDVEIVSGIAHALDGVALPPLVTSGTEAAVAVVRLMDRSATAIDPRALVSAYAAVATKPGDSTVRVTDALWTAFGPQTIGVLADGALALAMLWQSAWKAAAGDAAFSSGALAAVDTAALQALYEDPAFVPSLTLDEIGRVLQSAPSSGRSRTSGARRKTAQKKTP</sequence>
<protein>
    <recommendedName>
        <fullName evidence="4">S1/P1 Nuclease</fullName>
    </recommendedName>
</protein>
<gene>
    <name evidence="2" type="ORF">BJ963_000539</name>
</gene>
<evidence type="ECO:0000256" key="1">
    <source>
        <dbReference type="SAM" id="MobiDB-lite"/>
    </source>
</evidence>
<organism evidence="2 3">
    <name type="scientific">Leifsonia soli</name>
    <dbReference type="NCBI Taxonomy" id="582665"/>
    <lineage>
        <taxon>Bacteria</taxon>
        <taxon>Bacillati</taxon>
        <taxon>Actinomycetota</taxon>
        <taxon>Actinomycetes</taxon>
        <taxon>Micrococcales</taxon>
        <taxon>Microbacteriaceae</taxon>
        <taxon>Leifsonia</taxon>
    </lineage>
</organism>
<name>A0A852SWZ2_9MICO</name>
<feature type="compositionally biased region" description="Basic residues" evidence="1">
    <location>
        <begin position="767"/>
        <end position="778"/>
    </location>
</feature>
<dbReference type="EMBL" id="JACCBJ010000001">
    <property type="protein sequence ID" value="NYD73020.1"/>
    <property type="molecule type" value="Genomic_DNA"/>
</dbReference>
<dbReference type="GO" id="GO:0016788">
    <property type="term" value="F:hydrolase activity, acting on ester bonds"/>
    <property type="evidence" value="ECO:0007669"/>
    <property type="project" value="InterPro"/>
</dbReference>
<evidence type="ECO:0000313" key="3">
    <source>
        <dbReference type="Proteomes" id="UP000589620"/>
    </source>
</evidence>
<evidence type="ECO:0000313" key="2">
    <source>
        <dbReference type="EMBL" id="NYD73020.1"/>
    </source>
</evidence>
<dbReference type="SUPFAM" id="SSF48537">
    <property type="entry name" value="Phospholipase C/P1 nuclease"/>
    <property type="match status" value="1"/>
</dbReference>
<dbReference type="InterPro" id="IPR008947">
    <property type="entry name" value="PLipase_C/P1_nuclease_dom_sf"/>
</dbReference>
<comment type="caution">
    <text evidence="2">The sequence shown here is derived from an EMBL/GenBank/DDBJ whole genome shotgun (WGS) entry which is preliminary data.</text>
</comment>
<evidence type="ECO:0008006" key="4">
    <source>
        <dbReference type="Google" id="ProtNLM"/>
    </source>
</evidence>
<feature type="region of interest" description="Disordered" evidence="1">
    <location>
        <begin position="756"/>
        <end position="778"/>
    </location>
</feature>